<accession>A0AAV3XS72</accession>
<feature type="compositionally biased region" description="Polar residues" evidence="1">
    <location>
        <begin position="508"/>
        <end position="520"/>
    </location>
</feature>
<feature type="region of interest" description="Disordered" evidence="1">
    <location>
        <begin position="202"/>
        <end position="232"/>
    </location>
</feature>
<feature type="compositionally biased region" description="Basic and acidic residues" evidence="1">
    <location>
        <begin position="563"/>
        <end position="590"/>
    </location>
</feature>
<feature type="region of interest" description="Disordered" evidence="1">
    <location>
        <begin position="399"/>
        <end position="427"/>
    </location>
</feature>
<dbReference type="EMBL" id="BLXT01000008">
    <property type="protein sequence ID" value="GFN73509.1"/>
    <property type="molecule type" value="Genomic_DNA"/>
</dbReference>
<keyword evidence="3" id="KW-1185">Reference proteome</keyword>
<evidence type="ECO:0000313" key="2">
    <source>
        <dbReference type="EMBL" id="GFN73509.1"/>
    </source>
</evidence>
<feature type="compositionally biased region" description="Polar residues" evidence="1">
    <location>
        <begin position="411"/>
        <end position="421"/>
    </location>
</feature>
<feature type="compositionally biased region" description="Low complexity" evidence="1">
    <location>
        <begin position="1672"/>
        <end position="1703"/>
    </location>
</feature>
<sequence>MHRIRKAKNSPRTLYNGPFVLSDQMPGRAVENSCFNDVSSSLAYSSPKTGNTSGYTSLEKGHAFSPYKPWGPSVPWTQPAAPSPVQLFLRHNSANTPRSDEGCRPVFNFSFLEDSPARTGSFTRQQNRLVPNNSPGIIHLKDRGKMKAFPSPALSPLSGIGWNILSKPCGCQNVQQFENFKHQKNIPAYLVRNSLPQQNVPITPGPSSRRPFQQHYPPGFPANPNSSSPADSLHNRHLFQQMFNLSQDQTLRPGTDYSSSPPQFQPLPGYSNPAYFPQTQSVAVQNTGKYKPNKLPHLQNIPNSYTPLNQYPSQNAKIRDQNLGKYTTTNQGCEYPHNFPLGVQTYSALQYFGIPPREVSQLHGNKHTHLSSEIPTRYKTSLSSLADSSFLHSLVSEHQKQLTSDSEDKSLQGQTDPQQCPNEAWSCAPSGQGRFHVDNQGRVLHGFTGEAPSSRQGKSYLAETHYLGKDEPRGRIQFLKVRSPFTGCSSKFPSNVQPLKEDADESSGRSNAKMVSTGVQAGSVLGRTRPPPRAHARTSSSNQLQETNGKATHNHRWQNVLSSEDHRPNHETRERPHVQDRSESSPDRPRQAFGGDYTHHSRSNRARQQVHYQDNALSNKSRLQADDIPRARNGQFWSGFDQVDEGQASFPLTNNMNSLPHATNNINESGRIRHNQQNFPSNNRKRRWNFYPFKDRKNHSVTGRAKDKRFIYDRRISSDCVQVSPRQTQILHKHESGQQGENGRLHYKHFDNPRTGRRDQTFSKWNSYRDKNHNRGGSGERNGRFERETNAEMFDSSEREQTRGRNDCSGNADLRHEYPPLQQPTVGPEGHSGEAPRLEILDGFMKRLRCFATRNNSIQTLHDCAASCGLRVKIDCVIDDLGEHSKQGRFAATLSINEIYIARRIGDSRRTTKQEVYNEAVSVLLRSHSAQDIVTSFEIDITTSGKEAVAAVANTACPSGQNSLSSDIRTQRQATCAGNLRRVETKGSGLIVGEKRHAKQEIDKATALHLNRLIHDLKSSKGSRVEEGKSKVSQIWIVDKHCVKNRLKLLAVYKGIHHQSENVTITCDLYLCERFLAQGSGNNRKLAQAQAYNRGCEVLRKMVSFQDILTLDRLDSSEFKQPELIDIVHKGYQVVEESNLCRLNRIKQPPVAQCNLEHLIILEHEDWSRDRRKHAHCILSQSATQCGCLLEWRSEPCARGFRCTMTLQAQQIASCVTRLRKDAVRMASIMALFAFYETQPVVQGFHMDYPANWTTRDQLKEVASTIVPAIESSSTESQNQQQKPREQEDEEKSQVEESIAAAIDFLVDGFSRRDTLEVIVCAPDWRTEEKRHLRGYAAGSGLRVVTENYREDQILVVSHKHSLYEIYEILKKQPTKAQGRYKILRDEEKPCYMDVAAEIAGDDSIIEQCFPPKYTTHKLGGDGPRSESNLGKRIQNEQEDIAEETSVPESLENGAKMQESSKGAHLSSKMISSVKGEAKNDGFIAKEEMAQEKEAATSGGDGAVGMSPQSTHNLISNIEDHHAAAEATNHLQCGADETSTHRDNSRLTSNDSDVFVSANNTLNNAITAADQRADDNLERLDTGSACDFLQEGAYPPVEFPRPRVTSTPSSHRADGSMTPSHFETARASKPTGANRFLAFPGKDMQNVDSVSAPGTSPPSPQSGYEGDGEQQSHLLSSSESLPALSTPSPSNPSSARLSDPSSSYATSPNKARHDKGCQCTASLDDCHESVVCPKQPERPPEDNRPQACQPHGSRRQNMERSIDVEACLGSPDQRAVCIITDQSSHCVRFSSEFATCNETEIG</sequence>
<evidence type="ECO:0000313" key="3">
    <source>
        <dbReference type="Proteomes" id="UP000735302"/>
    </source>
</evidence>
<protein>
    <submittedName>
        <fullName evidence="2">Uncharacterized protein</fullName>
    </submittedName>
</protein>
<proteinExistence type="predicted"/>
<organism evidence="2 3">
    <name type="scientific">Plakobranchus ocellatus</name>
    <dbReference type="NCBI Taxonomy" id="259542"/>
    <lineage>
        <taxon>Eukaryota</taxon>
        <taxon>Metazoa</taxon>
        <taxon>Spiralia</taxon>
        <taxon>Lophotrochozoa</taxon>
        <taxon>Mollusca</taxon>
        <taxon>Gastropoda</taxon>
        <taxon>Heterobranchia</taxon>
        <taxon>Euthyneura</taxon>
        <taxon>Panpulmonata</taxon>
        <taxon>Sacoglossa</taxon>
        <taxon>Placobranchoidea</taxon>
        <taxon>Plakobranchidae</taxon>
        <taxon>Plakobranchus</taxon>
    </lineage>
</organism>
<comment type="caution">
    <text evidence="2">The sequence shown here is derived from an EMBL/GenBank/DDBJ whole genome shotgun (WGS) entry which is preliminary data.</text>
</comment>
<feature type="compositionally biased region" description="Basic and acidic residues" evidence="1">
    <location>
        <begin position="399"/>
        <end position="410"/>
    </location>
</feature>
<dbReference type="Proteomes" id="UP000735302">
    <property type="component" value="Unassembled WGS sequence"/>
</dbReference>
<feature type="region of interest" description="Disordered" evidence="1">
    <location>
        <begin position="1593"/>
        <end position="1714"/>
    </location>
</feature>
<gene>
    <name evidence="2" type="ORF">PoB_000001500</name>
</gene>
<feature type="compositionally biased region" description="Polar residues" evidence="1">
    <location>
        <begin position="606"/>
        <end position="622"/>
    </location>
</feature>
<feature type="compositionally biased region" description="Basic and acidic residues" evidence="1">
    <location>
        <begin position="748"/>
        <end position="773"/>
    </location>
</feature>
<feature type="compositionally biased region" description="Basic and acidic residues" evidence="1">
    <location>
        <begin position="1735"/>
        <end position="1744"/>
    </location>
</feature>
<feature type="region of interest" description="Disordered" evidence="1">
    <location>
        <begin position="1270"/>
        <end position="1294"/>
    </location>
</feature>
<feature type="region of interest" description="Disordered" evidence="1">
    <location>
        <begin position="487"/>
        <end position="628"/>
    </location>
</feature>
<feature type="region of interest" description="Disordered" evidence="1">
    <location>
        <begin position="1491"/>
        <end position="1511"/>
    </location>
</feature>
<feature type="compositionally biased region" description="Polar residues" evidence="1">
    <location>
        <begin position="542"/>
        <end position="562"/>
    </location>
</feature>
<evidence type="ECO:0000256" key="1">
    <source>
        <dbReference type="SAM" id="MobiDB-lite"/>
    </source>
</evidence>
<feature type="region of interest" description="Disordered" evidence="1">
    <location>
        <begin position="1732"/>
        <end position="1757"/>
    </location>
</feature>
<reference evidence="2 3" key="1">
    <citation type="journal article" date="2021" name="Elife">
        <title>Chloroplast acquisition without the gene transfer in kleptoplastic sea slugs, Plakobranchus ocellatus.</title>
        <authorList>
            <person name="Maeda T."/>
            <person name="Takahashi S."/>
            <person name="Yoshida T."/>
            <person name="Shimamura S."/>
            <person name="Takaki Y."/>
            <person name="Nagai Y."/>
            <person name="Toyoda A."/>
            <person name="Suzuki Y."/>
            <person name="Arimoto A."/>
            <person name="Ishii H."/>
            <person name="Satoh N."/>
            <person name="Nishiyama T."/>
            <person name="Hasebe M."/>
            <person name="Maruyama T."/>
            <person name="Minagawa J."/>
            <person name="Obokata J."/>
            <person name="Shigenobu S."/>
        </authorList>
    </citation>
    <scope>NUCLEOTIDE SEQUENCE [LARGE SCALE GENOMIC DNA]</scope>
</reference>
<feature type="compositionally biased region" description="Low complexity" evidence="1">
    <location>
        <begin position="1271"/>
        <end position="1282"/>
    </location>
</feature>
<feature type="compositionally biased region" description="Basic and acidic residues" evidence="1">
    <location>
        <begin position="781"/>
        <end position="806"/>
    </location>
</feature>
<feature type="compositionally biased region" description="Polar residues" evidence="1">
    <location>
        <begin position="487"/>
        <end position="497"/>
    </location>
</feature>
<name>A0AAV3XS72_9GAST</name>
<feature type="region of interest" description="Disordered" evidence="1">
    <location>
        <begin position="733"/>
        <end position="834"/>
    </location>
</feature>